<evidence type="ECO:0000256" key="13">
    <source>
        <dbReference type="SAM" id="MobiDB-lite"/>
    </source>
</evidence>
<feature type="region of interest" description="Disordered" evidence="13">
    <location>
        <begin position="1079"/>
        <end position="1118"/>
    </location>
</feature>
<keyword evidence="6" id="KW-0256">Endoplasmic reticulum</keyword>
<dbReference type="InterPro" id="IPR031468">
    <property type="entry name" value="SMP_LBD"/>
</dbReference>
<keyword evidence="10" id="KW-0446">Lipid-binding</keyword>
<dbReference type="GO" id="GO:0008270">
    <property type="term" value="F:zinc ion binding"/>
    <property type="evidence" value="ECO:0007669"/>
    <property type="project" value="UniProtKB-KW"/>
</dbReference>
<feature type="compositionally biased region" description="Polar residues" evidence="13">
    <location>
        <begin position="559"/>
        <end position="570"/>
    </location>
</feature>
<feature type="region of interest" description="Disordered" evidence="13">
    <location>
        <begin position="515"/>
        <end position="579"/>
    </location>
</feature>
<feature type="region of interest" description="Disordered" evidence="13">
    <location>
        <begin position="428"/>
        <end position="491"/>
    </location>
</feature>
<dbReference type="PROSITE" id="PS00028">
    <property type="entry name" value="ZINC_FINGER_C2H2_1"/>
    <property type="match status" value="2"/>
</dbReference>
<feature type="domain" description="C2H2-type" evidence="15">
    <location>
        <begin position="168"/>
        <end position="195"/>
    </location>
</feature>
<evidence type="ECO:0000256" key="2">
    <source>
        <dbReference type="ARBA" id="ARBA00022448"/>
    </source>
</evidence>
<dbReference type="PANTHER" id="PTHR13466">
    <property type="entry name" value="TEX2 PROTEIN-RELATED"/>
    <property type="match status" value="1"/>
</dbReference>
<evidence type="ECO:0000256" key="10">
    <source>
        <dbReference type="ARBA" id="ARBA00023121"/>
    </source>
</evidence>
<evidence type="ECO:0000256" key="6">
    <source>
        <dbReference type="ARBA" id="ARBA00022824"/>
    </source>
</evidence>
<evidence type="ECO:0000256" key="9">
    <source>
        <dbReference type="ARBA" id="ARBA00023055"/>
    </source>
</evidence>
<keyword evidence="9" id="KW-0445">Lipid transport</keyword>
<evidence type="ECO:0000259" key="15">
    <source>
        <dbReference type="PROSITE" id="PS50157"/>
    </source>
</evidence>
<evidence type="ECO:0000256" key="1">
    <source>
        <dbReference type="ARBA" id="ARBA00004586"/>
    </source>
</evidence>
<evidence type="ECO:0000313" key="17">
    <source>
        <dbReference type="EMBL" id="CAJ1076520.1"/>
    </source>
</evidence>
<dbReference type="Gene3D" id="3.30.160.60">
    <property type="entry name" value="Classic Zinc Finger"/>
    <property type="match status" value="1"/>
</dbReference>
<evidence type="ECO:0000256" key="12">
    <source>
        <dbReference type="PROSITE-ProRule" id="PRU00042"/>
    </source>
</evidence>
<feature type="compositionally biased region" description="Basic and acidic residues" evidence="13">
    <location>
        <begin position="454"/>
        <end position="466"/>
    </location>
</feature>
<feature type="region of interest" description="Disordered" evidence="13">
    <location>
        <begin position="1247"/>
        <end position="1272"/>
    </location>
</feature>
<evidence type="ECO:0000256" key="8">
    <source>
        <dbReference type="ARBA" id="ARBA00022989"/>
    </source>
</evidence>
<feature type="domain" description="SMP-LTD" evidence="16">
    <location>
        <begin position="949"/>
        <end position="1238"/>
    </location>
</feature>
<keyword evidence="7" id="KW-0862">Zinc</keyword>
<dbReference type="FunFam" id="3.30.160.60:FF:000446">
    <property type="entry name" value="Zinc finger protein"/>
    <property type="match status" value="1"/>
</dbReference>
<reference evidence="17" key="1">
    <citation type="submission" date="2023-08" db="EMBL/GenBank/DDBJ databases">
        <authorList>
            <person name="Alioto T."/>
            <person name="Alioto T."/>
            <person name="Gomez Garrido J."/>
        </authorList>
    </citation>
    <scope>NUCLEOTIDE SEQUENCE</scope>
</reference>
<feature type="region of interest" description="Disordered" evidence="13">
    <location>
        <begin position="39"/>
        <end position="85"/>
    </location>
</feature>
<feature type="compositionally biased region" description="Polar residues" evidence="13">
    <location>
        <begin position="65"/>
        <end position="74"/>
    </location>
</feature>
<evidence type="ECO:0000256" key="4">
    <source>
        <dbReference type="ARBA" id="ARBA00022723"/>
    </source>
</evidence>
<keyword evidence="11 14" id="KW-0472">Membrane</keyword>
<keyword evidence="4" id="KW-0479">Metal-binding</keyword>
<keyword evidence="8 14" id="KW-1133">Transmembrane helix</keyword>
<evidence type="ECO:0000259" key="16">
    <source>
        <dbReference type="PROSITE" id="PS51847"/>
    </source>
</evidence>
<dbReference type="PROSITE" id="PS51847">
    <property type="entry name" value="SMP"/>
    <property type="match status" value="1"/>
</dbReference>
<dbReference type="GO" id="GO:0008289">
    <property type="term" value="F:lipid binding"/>
    <property type="evidence" value="ECO:0007669"/>
    <property type="project" value="UniProtKB-KW"/>
</dbReference>
<keyword evidence="3 14" id="KW-0812">Transmembrane</keyword>
<dbReference type="InterPro" id="IPR036236">
    <property type="entry name" value="Znf_C2H2_sf"/>
</dbReference>
<evidence type="ECO:0000256" key="14">
    <source>
        <dbReference type="SAM" id="Phobius"/>
    </source>
</evidence>
<dbReference type="InterPro" id="IPR013087">
    <property type="entry name" value="Znf_C2H2_type"/>
</dbReference>
<dbReference type="PROSITE" id="PS50157">
    <property type="entry name" value="ZINC_FINGER_C2H2_2"/>
    <property type="match status" value="2"/>
</dbReference>
<keyword evidence="5 12" id="KW-0863">Zinc-finger</keyword>
<keyword evidence="18" id="KW-1185">Reference proteome</keyword>
<feature type="compositionally biased region" description="Low complexity" evidence="13">
    <location>
        <begin position="1250"/>
        <end position="1272"/>
    </location>
</feature>
<dbReference type="PANTHER" id="PTHR13466:SF4">
    <property type="entry name" value="SMP-LTD DOMAIN-CONTAINING PROTEIN"/>
    <property type="match status" value="1"/>
</dbReference>
<dbReference type="CDD" id="cd21675">
    <property type="entry name" value="SMP_TEX2"/>
    <property type="match status" value="1"/>
</dbReference>
<feature type="transmembrane region" description="Helical" evidence="14">
    <location>
        <begin position="619"/>
        <end position="637"/>
    </location>
</feature>
<comment type="subcellular location">
    <subcellularLocation>
        <location evidence="1">Endoplasmic reticulum membrane</location>
    </subcellularLocation>
</comment>
<dbReference type="GO" id="GO:0006869">
    <property type="term" value="P:lipid transport"/>
    <property type="evidence" value="ECO:0007669"/>
    <property type="project" value="UniProtKB-KW"/>
</dbReference>
<evidence type="ECO:0000256" key="7">
    <source>
        <dbReference type="ARBA" id="ARBA00022833"/>
    </source>
</evidence>
<feature type="compositionally biased region" description="Acidic residues" evidence="13">
    <location>
        <begin position="1079"/>
        <end position="1095"/>
    </location>
</feature>
<feature type="transmembrane region" description="Helical" evidence="14">
    <location>
        <begin position="644"/>
        <end position="663"/>
    </location>
</feature>
<name>A0AAV1GRZ7_XYRNO</name>
<sequence length="1272" mass="141974">MFQLRSFIHQRLYAAAEEILGEVEKTITLALYEAQTQRLKEEPVGAPEPQPTTAAPTGVEELQETPAQPLTQDEVQGPSETPEGRGFVQIDLGLKVEQEDPAEDGEIQEVTLSSVEVMKSEVEVSDEVPLVSSDCCEAEIENNSSNDEKVKNTGAKMNMNTQKPGSLLVCPTCGKSFHYIRPLVKHIKSHRKTNEPTKELLSKLQGAYQRTFICDYCGKKFTSAGCLKTHFKIHTGVRDFRSDPSDPLDPWTWTWSRNYISLPSRLSHCSLSFKHVSARTSTEQLLVKHARISFQNDGQKINRGGSLESTTTMFHISKDGVPVRLIPEAIWRRASSSSAWTAMMKVPSWPSPRINRQAGRASPTSHWEWSWISALAAALTCHSCPTPLRPRVLWRISLLKSSSPATSSNPPPRIWSLVKSLSTEISRRVEPEVNLSKSDSKLHLHPRKQLTHPRIPEAKPEPGRQSEDDDWGSPPSPGSVPPAEPRGSSLIADFEDTRRKFSEAMQDPLSMLSKIMGDESSPKQGRAGDSTASQGSCGGEEMELKCRRRTDSDSPLRRLQQSSFTKSSTTPEHHRHSRDGHYEIHTYEDMIQVVELQSGPHHRAHTQSRVSFPTPSLPFHWLFLVGLLAYGFFVLPLPSYMTGMSVGVACGFVLGLVVVYMFAPRRSSARNNKGFRFGKSRPLNMDQLDDETANQGFLEGWMNETHIYDAESFHPSMLHSVFASLEGSRLRLAYPPANIPRWASFDEPSHEAVFLRTCTYQLGNCKVSLLPPGLARKRVWNKKYPICINLAEGEVGEESVVEGQGEEEERKETYSVLDNRLPVTLYLFGRTGREKEEWFQHLLSASRVGAKSSVSGEESTDTLSGGDAIKEITEELHDLAGTTKTRSLLDYSNYMTQLILTQSCNPIPSPCDSDKESPTIHKKVQSEDPGSAGQTGAEPSASSGTGACSAEAQSTWVNSLVGRIFWDFLREKYWTDQVAHKIQKKLSKIKLPYFMNELTLADLDMGSCLPQVLSTSKPTLDRRGLWLELEVMYTGCLQMTLETKMNLYKLGKDGEDKAHSVPEMQQVGSKPRLCILADSDEESSSAGSSDEEEVLLSETQGSLGDKSAAVTAEGHTGGSTSRKILRFVDKIAKSKYFQKATENEYIRKKIAEVSNMPLMLSVEVLELSGTLAVNIPPPPTDRIWYSFRVPPRLDLHVRPTLGEREVTFTHVTEWIEKKLQCEFQKVFVMPNMDDLYLPLMTSGLDNPTVSHQSSMQSSSHQSSMESQEYLSE</sequence>
<dbReference type="GO" id="GO:0005789">
    <property type="term" value="C:endoplasmic reticulum membrane"/>
    <property type="evidence" value="ECO:0007669"/>
    <property type="project" value="UniProtKB-SubCell"/>
</dbReference>
<feature type="compositionally biased region" description="Basic and acidic residues" evidence="13">
    <location>
        <begin position="542"/>
        <end position="556"/>
    </location>
</feature>
<accession>A0AAV1GRZ7</accession>
<dbReference type="AlphaFoldDB" id="A0AAV1GRZ7"/>
<evidence type="ECO:0000313" key="18">
    <source>
        <dbReference type="Proteomes" id="UP001178508"/>
    </source>
</evidence>
<gene>
    <name evidence="17" type="ORF">XNOV1_A006932</name>
</gene>
<evidence type="ECO:0000256" key="11">
    <source>
        <dbReference type="ARBA" id="ARBA00023136"/>
    </source>
</evidence>
<dbReference type="EMBL" id="OY660879">
    <property type="protein sequence ID" value="CAJ1076520.1"/>
    <property type="molecule type" value="Genomic_DNA"/>
</dbReference>
<feature type="region of interest" description="Disordered" evidence="13">
    <location>
        <begin position="909"/>
        <end position="947"/>
    </location>
</feature>
<dbReference type="SMART" id="SM00355">
    <property type="entry name" value="ZnF_C2H2"/>
    <property type="match status" value="2"/>
</dbReference>
<dbReference type="Proteomes" id="UP001178508">
    <property type="component" value="Chromosome 16"/>
</dbReference>
<evidence type="ECO:0000256" key="5">
    <source>
        <dbReference type="ARBA" id="ARBA00022771"/>
    </source>
</evidence>
<dbReference type="SUPFAM" id="SSF57667">
    <property type="entry name" value="beta-beta-alpha zinc fingers"/>
    <property type="match status" value="1"/>
</dbReference>
<organism evidence="17 18">
    <name type="scientific">Xyrichtys novacula</name>
    <name type="common">Pearly razorfish</name>
    <name type="synonym">Hemipteronotus novacula</name>
    <dbReference type="NCBI Taxonomy" id="13765"/>
    <lineage>
        <taxon>Eukaryota</taxon>
        <taxon>Metazoa</taxon>
        <taxon>Chordata</taxon>
        <taxon>Craniata</taxon>
        <taxon>Vertebrata</taxon>
        <taxon>Euteleostomi</taxon>
        <taxon>Actinopterygii</taxon>
        <taxon>Neopterygii</taxon>
        <taxon>Teleostei</taxon>
        <taxon>Neoteleostei</taxon>
        <taxon>Acanthomorphata</taxon>
        <taxon>Eupercaria</taxon>
        <taxon>Labriformes</taxon>
        <taxon>Labridae</taxon>
        <taxon>Xyrichtys</taxon>
    </lineage>
</organism>
<feature type="compositionally biased region" description="Pro residues" evidence="13">
    <location>
        <begin position="474"/>
        <end position="484"/>
    </location>
</feature>
<proteinExistence type="predicted"/>
<protein>
    <submittedName>
        <fullName evidence="17">Testis-expressed protein 2-like</fullName>
    </submittedName>
</protein>
<feature type="domain" description="C2H2-type" evidence="15">
    <location>
        <begin position="212"/>
        <end position="239"/>
    </location>
</feature>
<keyword evidence="2" id="KW-0813">Transport</keyword>
<evidence type="ECO:0000256" key="3">
    <source>
        <dbReference type="ARBA" id="ARBA00022692"/>
    </source>
</evidence>